<dbReference type="InterPro" id="IPR000253">
    <property type="entry name" value="FHA_dom"/>
</dbReference>
<keyword evidence="4" id="KW-0227">DNA damage</keyword>
<organism evidence="11">
    <name type="scientific">Bactrocera latifrons</name>
    <name type="common">Malaysian fruit fly</name>
    <name type="synonym">Chaetodacus latifrons</name>
    <dbReference type="NCBI Taxonomy" id="174628"/>
    <lineage>
        <taxon>Eukaryota</taxon>
        <taxon>Metazoa</taxon>
        <taxon>Ecdysozoa</taxon>
        <taxon>Arthropoda</taxon>
        <taxon>Hexapoda</taxon>
        <taxon>Insecta</taxon>
        <taxon>Pterygota</taxon>
        <taxon>Neoptera</taxon>
        <taxon>Endopterygota</taxon>
        <taxon>Diptera</taxon>
        <taxon>Brachycera</taxon>
        <taxon>Muscomorpha</taxon>
        <taxon>Tephritoidea</taxon>
        <taxon>Tephritidae</taxon>
        <taxon>Bactrocera</taxon>
        <taxon>Bactrocera</taxon>
    </lineage>
</organism>
<evidence type="ECO:0000256" key="7">
    <source>
        <dbReference type="ARBA" id="ARBA00044757"/>
    </source>
</evidence>
<comment type="subcellular location">
    <subcellularLocation>
        <location evidence="2">Chromosome</location>
    </subcellularLocation>
    <subcellularLocation>
        <location evidence="1">Nucleus</location>
    </subcellularLocation>
</comment>
<name>A0A0K8U696_BACLA</name>
<dbReference type="Gene3D" id="3.40.50.10980">
    <property type="entry name" value="Nibrin, BRCT2 domain"/>
    <property type="match status" value="1"/>
</dbReference>
<dbReference type="Pfam" id="PF00498">
    <property type="entry name" value="FHA"/>
    <property type="match status" value="1"/>
</dbReference>
<dbReference type="GO" id="GO:0003684">
    <property type="term" value="F:damaged DNA binding"/>
    <property type="evidence" value="ECO:0007669"/>
    <property type="project" value="TreeGrafter"/>
</dbReference>
<accession>A0A0K8U696</accession>
<dbReference type="GO" id="GO:0030870">
    <property type="term" value="C:Mre11 complex"/>
    <property type="evidence" value="ECO:0007669"/>
    <property type="project" value="InterPro"/>
</dbReference>
<evidence type="ECO:0000256" key="9">
    <source>
        <dbReference type="SAM" id="Phobius"/>
    </source>
</evidence>
<evidence type="ECO:0000256" key="3">
    <source>
        <dbReference type="ARBA" id="ARBA00022454"/>
    </source>
</evidence>
<dbReference type="Gene3D" id="3.40.50.10190">
    <property type="entry name" value="BRCT domain"/>
    <property type="match status" value="1"/>
</dbReference>
<dbReference type="InterPro" id="IPR032429">
    <property type="entry name" value="Nibrin_BRCT2"/>
</dbReference>
<feature type="compositionally biased region" description="Basic and acidic residues" evidence="8">
    <location>
        <begin position="585"/>
        <end position="596"/>
    </location>
</feature>
<evidence type="ECO:0000313" key="11">
    <source>
        <dbReference type="EMBL" id="JAI22182.1"/>
    </source>
</evidence>
<protein>
    <submittedName>
        <fullName evidence="11">Nibrin</fullName>
    </submittedName>
</protein>
<dbReference type="PROSITE" id="PS50006">
    <property type="entry name" value="FHA_DOMAIN"/>
    <property type="match status" value="1"/>
</dbReference>
<evidence type="ECO:0000259" key="10">
    <source>
        <dbReference type="PROSITE" id="PS50006"/>
    </source>
</evidence>
<keyword evidence="9" id="KW-0812">Transmembrane</keyword>
<dbReference type="OrthoDB" id="552194at2759"/>
<dbReference type="InterPro" id="IPR008984">
    <property type="entry name" value="SMAD_FHA_dom_sf"/>
</dbReference>
<feature type="region of interest" description="Disordered" evidence="8">
    <location>
        <begin position="585"/>
        <end position="611"/>
    </location>
</feature>
<dbReference type="InterPro" id="IPR040227">
    <property type="entry name" value="Nibrin-rel"/>
</dbReference>
<comment type="similarity">
    <text evidence="7">Belongs to the Nibrin family.</text>
</comment>
<keyword evidence="9" id="KW-0472">Membrane</keyword>
<dbReference type="FunFam" id="3.40.50.10980:FF:000001">
    <property type="entry name" value="Nibrin"/>
    <property type="match status" value="1"/>
</dbReference>
<dbReference type="Gene3D" id="2.60.200.20">
    <property type="match status" value="1"/>
</dbReference>
<keyword evidence="6" id="KW-0539">Nucleus</keyword>
<gene>
    <name evidence="11" type="primary">NBN_0</name>
    <name evidence="11" type="ORF">c2_g1_i2</name>
</gene>
<evidence type="ECO:0000256" key="6">
    <source>
        <dbReference type="ARBA" id="ARBA00023242"/>
    </source>
</evidence>
<evidence type="ECO:0000256" key="5">
    <source>
        <dbReference type="ARBA" id="ARBA00023204"/>
    </source>
</evidence>
<feature type="transmembrane region" description="Helical" evidence="9">
    <location>
        <begin position="751"/>
        <end position="773"/>
    </location>
</feature>
<dbReference type="InterPro" id="IPR043014">
    <property type="entry name" value="Nibrin_BRCT2_sf"/>
</dbReference>
<dbReference type="InterPro" id="IPR036420">
    <property type="entry name" value="BRCT_dom_sf"/>
</dbReference>
<dbReference type="PANTHER" id="PTHR12162">
    <property type="entry name" value="NIBRIN-RELATED"/>
    <property type="match status" value="1"/>
</dbReference>
<evidence type="ECO:0000256" key="2">
    <source>
        <dbReference type="ARBA" id="ARBA00004286"/>
    </source>
</evidence>
<dbReference type="SUPFAM" id="SSF49879">
    <property type="entry name" value="SMAD/FHA domain"/>
    <property type="match status" value="1"/>
</dbReference>
<sequence length="778" mass="87098">MWLLTNVATGNALIVINEKSKYAVGRVGADLVICDDSSISRTHAFLHITQTMTVDNEYHKSMELLELEDAGSKYGTFHNNGIEKNVAVTKQERIPLSEGDRVRFGVLKSIWSVSKITPIIAISALPVEITKQLQQYIEVLGGSILTGWKDTYTHLTLAEIKLIPKLLHAIIDKKPIVTCDYWCSVVQAARRGRRSLPNAGSYMPPNPMNLDLSYREERKSIFKNLTFVFLNARHFNIYAPIVEKTGGKSKHLNVGIQKSFLVRKDVVVIQYVPSTESQSSQTVSIIEDYLKQHSRRTIPEYEIGFAIIHCSTQIYCNPSYKEAENLDFESESIGSGVLQSSGKQTDCSNTLVGDETEVFIPETDHKSTASTHLTDKSAIELPATGADQTDSVTLESQTFEQKDSLPSDVVMSSLQVTESVQEVNKRKRTRGIKQIVNKDNSEMNSDEDDLFSFAAKKVHLEDKRTSPVGRVTRQQRKSISSTLYEGASTSVAAASKETPKSCDKQLPIAINKRSTRRTIINMSGFLEKSQVPNLTLQKTVAEVHDIPTDNDKSKQGTKRPRIAVLDNSDDDDLFCFGGKSNTKEESNLAKRARADDNGDDSEEDLFNFGGSKSEYLNNREDVIDVDLNKQLQVQKNNSKPIVMPKPKPLPAKICVANWLGSSLSALSIKPDQMKDEVDAGLRENNDSGVEGDSKENVELCKGGCVVTTLDVRTQNRESEWSRNTTISRNEDSNVNSTTKNFKKFIKVRTTFFYLIQHFIMHMFITEIICRNFVHKIIK</sequence>
<dbReference type="CDD" id="cd17741">
    <property type="entry name" value="BRCT_nibrin"/>
    <property type="match status" value="1"/>
</dbReference>
<dbReference type="EMBL" id="GDHF01030132">
    <property type="protein sequence ID" value="JAI22182.1"/>
    <property type="molecule type" value="Transcribed_RNA"/>
</dbReference>
<dbReference type="GO" id="GO:0000724">
    <property type="term" value="P:double-strand break repair via homologous recombination"/>
    <property type="evidence" value="ECO:0007669"/>
    <property type="project" value="TreeGrafter"/>
</dbReference>
<dbReference type="GO" id="GO:0007095">
    <property type="term" value="P:mitotic G2 DNA damage checkpoint signaling"/>
    <property type="evidence" value="ECO:0007669"/>
    <property type="project" value="InterPro"/>
</dbReference>
<keyword evidence="3" id="KW-0158">Chromosome</keyword>
<proteinExistence type="inferred from homology"/>
<evidence type="ECO:0000256" key="4">
    <source>
        <dbReference type="ARBA" id="ARBA00022763"/>
    </source>
</evidence>
<keyword evidence="9" id="KW-1133">Transmembrane helix</keyword>
<dbReference type="Pfam" id="PF16508">
    <property type="entry name" value="NIBRIN_BRCT_II"/>
    <property type="match status" value="1"/>
</dbReference>
<dbReference type="PANTHER" id="PTHR12162:SF0">
    <property type="entry name" value="NIBRIN"/>
    <property type="match status" value="1"/>
</dbReference>
<dbReference type="GO" id="GO:0005694">
    <property type="term" value="C:chromosome"/>
    <property type="evidence" value="ECO:0007669"/>
    <property type="project" value="UniProtKB-SubCell"/>
</dbReference>
<dbReference type="CDD" id="cd22667">
    <property type="entry name" value="FHA_NBN"/>
    <property type="match status" value="1"/>
</dbReference>
<evidence type="ECO:0000256" key="1">
    <source>
        <dbReference type="ARBA" id="ARBA00004123"/>
    </source>
</evidence>
<evidence type="ECO:0000256" key="8">
    <source>
        <dbReference type="SAM" id="MobiDB-lite"/>
    </source>
</evidence>
<dbReference type="AlphaFoldDB" id="A0A0K8U696"/>
<keyword evidence="5" id="KW-0234">DNA repair</keyword>
<reference evidence="11" key="1">
    <citation type="submission" date="2015-06" db="EMBL/GenBank/DDBJ databases">
        <authorList>
            <person name="Hoefler B.C."/>
            <person name="Straight P.D."/>
        </authorList>
    </citation>
    <scope>NUCLEOTIDE SEQUENCE</scope>
</reference>
<feature type="domain" description="FHA" evidence="10">
    <location>
        <begin position="14"/>
        <end position="80"/>
    </location>
</feature>